<gene>
    <name evidence="1" type="ORF">ENL07_01545</name>
</gene>
<dbReference type="Proteomes" id="UP000886058">
    <property type="component" value="Unassembled WGS sequence"/>
</dbReference>
<dbReference type="Pfam" id="PF09720">
    <property type="entry name" value="Unstab_antitox"/>
    <property type="match status" value="1"/>
</dbReference>
<evidence type="ECO:0000313" key="1">
    <source>
        <dbReference type="EMBL" id="HHE31343.1"/>
    </source>
</evidence>
<sequence>MSTADTVFNEASALSPLEKARLIDKLISDLDKSDQEINQLWVKEAEDRIDTYEQGKIKAISLEKLLEKYR</sequence>
<organism evidence="1">
    <name type="scientific">Chlorobaculum parvum</name>
    <dbReference type="NCBI Taxonomy" id="274539"/>
    <lineage>
        <taxon>Bacteria</taxon>
        <taxon>Pseudomonadati</taxon>
        <taxon>Chlorobiota</taxon>
        <taxon>Chlorobiia</taxon>
        <taxon>Chlorobiales</taxon>
        <taxon>Chlorobiaceae</taxon>
        <taxon>Chlorobaculum</taxon>
    </lineage>
</organism>
<reference evidence="1" key="1">
    <citation type="journal article" date="2020" name="mSystems">
        <title>Genome- and Community-Level Interaction Insights into Carbon Utilization and Element Cycling Functions of Hydrothermarchaeota in Hydrothermal Sediment.</title>
        <authorList>
            <person name="Zhou Z."/>
            <person name="Liu Y."/>
            <person name="Xu W."/>
            <person name="Pan J."/>
            <person name="Luo Z.H."/>
            <person name="Li M."/>
        </authorList>
    </citation>
    <scope>NUCLEOTIDE SEQUENCE [LARGE SCALE GENOMIC DNA]</scope>
    <source>
        <strain evidence="1">HyVt-633</strain>
    </source>
</reference>
<proteinExistence type="predicted"/>
<dbReference type="EMBL" id="DRSQ01000034">
    <property type="protein sequence ID" value="HHE31343.1"/>
    <property type="molecule type" value="Genomic_DNA"/>
</dbReference>
<comment type="caution">
    <text evidence="1">The sequence shown here is derived from an EMBL/GenBank/DDBJ whole genome shotgun (WGS) entry which is preliminary data.</text>
</comment>
<dbReference type="AlphaFoldDB" id="A0A7C5HGL9"/>
<dbReference type="InterPro" id="IPR013406">
    <property type="entry name" value="CHP02574_addiction_mod"/>
</dbReference>
<protein>
    <submittedName>
        <fullName evidence="1">Addiction module protein</fullName>
    </submittedName>
</protein>
<name>A0A7C5HGL9_9CHLB</name>
<accession>A0A7C5HGL9</accession>